<evidence type="ECO:0000313" key="1">
    <source>
        <dbReference type="EnsemblMetazoa" id="PPAI006921-PA"/>
    </source>
</evidence>
<accession>A0A1B0DFW0</accession>
<dbReference type="Proteomes" id="UP000092462">
    <property type="component" value="Unassembled WGS sequence"/>
</dbReference>
<dbReference type="VEuPathDB" id="VectorBase:PPAI006921"/>
<sequence>MATCHIDGEFTAKFSTILTRRGKRAPVGRQPLGNFGPAWENGKKPEEKNYQLSISIVYSINHHVSHNLNATIALHARSKAHLSIFLPPELHHELKASIGAHPLQHCVLGSFDLSLLVVMTPRFVHRAPFLLTLLYFVQGPRSSSHVSRFFLTLALYLLQGITFFRHLRTRRSNTGICRRARRGKMCCCLDLLDMGTHAVINFINCDLHICWTVELNTIDLPAALDVIGGERTLADGFERG</sequence>
<dbReference type="EnsemblMetazoa" id="PPAI006921-RA">
    <property type="protein sequence ID" value="PPAI006921-PA"/>
    <property type="gene ID" value="PPAI006921"/>
</dbReference>
<dbReference type="EMBL" id="AJVK01015145">
    <property type="status" value="NOT_ANNOTATED_CDS"/>
    <property type="molecule type" value="Genomic_DNA"/>
</dbReference>
<keyword evidence="2" id="KW-1185">Reference proteome</keyword>
<reference evidence="1" key="1">
    <citation type="submission" date="2022-08" db="UniProtKB">
        <authorList>
            <consortium name="EnsemblMetazoa"/>
        </authorList>
    </citation>
    <scope>IDENTIFICATION</scope>
    <source>
        <strain evidence="1">Israel</strain>
    </source>
</reference>
<protein>
    <submittedName>
        <fullName evidence="1">Uncharacterized protein</fullName>
    </submittedName>
</protein>
<dbReference type="AlphaFoldDB" id="A0A1B0DFW0"/>
<evidence type="ECO:0000313" key="2">
    <source>
        <dbReference type="Proteomes" id="UP000092462"/>
    </source>
</evidence>
<organism evidence="1 2">
    <name type="scientific">Phlebotomus papatasi</name>
    <name type="common">Sandfly</name>
    <dbReference type="NCBI Taxonomy" id="29031"/>
    <lineage>
        <taxon>Eukaryota</taxon>
        <taxon>Metazoa</taxon>
        <taxon>Ecdysozoa</taxon>
        <taxon>Arthropoda</taxon>
        <taxon>Hexapoda</taxon>
        <taxon>Insecta</taxon>
        <taxon>Pterygota</taxon>
        <taxon>Neoptera</taxon>
        <taxon>Endopterygota</taxon>
        <taxon>Diptera</taxon>
        <taxon>Nematocera</taxon>
        <taxon>Psychodoidea</taxon>
        <taxon>Psychodidae</taxon>
        <taxon>Phlebotomus</taxon>
        <taxon>Phlebotomus</taxon>
    </lineage>
</organism>
<proteinExistence type="predicted"/>
<name>A0A1B0DFW0_PHLPP</name>